<comment type="cofactor">
    <cofactor evidence="4">
        <name>Mg(2+)</name>
        <dbReference type="ChEBI" id="CHEBI:18420"/>
    </cofactor>
</comment>
<dbReference type="EC" id="3.1.3.89" evidence="8"/>
<dbReference type="Proteomes" id="UP000054630">
    <property type="component" value="Unassembled WGS sequence"/>
</dbReference>
<evidence type="ECO:0000256" key="11">
    <source>
        <dbReference type="ARBA" id="ARBA00022801"/>
    </source>
</evidence>
<proteinExistence type="inferred from homology"/>
<evidence type="ECO:0000256" key="13">
    <source>
        <dbReference type="ARBA" id="ARBA00032735"/>
    </source>
</evidence>
<dbReference type="FunFam" id="1.10.3210.10:FF:000011">
    <property type="entry name" value="HD domain-containing protein 2"/>
    <property type="match status" value="1"/>
</dbReference>
<dbReference type="GO" id="GO:0002953">
    <property type="term" value="F:5'-deoxynucleotidase activity"/>
    <property type="evidence" value="ECO:0007669"/>
    <property type="project" value="UniProtKB-EC"/>
</dbReference>
<gene>
    <name evidence="15" type="primary">hddc2</name>
    <name evidence="15" type="ORF">T07_7119</name>
</gene>
<evidence type="ECO:0000256" key="10">
    <source>
        <dbReference type="ARBA" id="ARBA00022723"/>
    </source>
</evidence>
<dbReference type="EMBL" id="JYDL01000146">
    <property type="protein sequence ID" value="KRX14906.1"/>
    <property type="molecule type" value="Genomic_DNA"/>
</dbReference>
<evidence type="ECO:0000256" key="4">
    <source>
        <dbReference type="ARBA" id="ARBA00001946"/>
    </source>
</evidence>
<keyword evidence="16" id="KW-1185">Reference proteome</keyword>
<dbReference type="SMART" id="SM00471">
    <property type="entry name" value="HDc"/>
    <property type="match status" value="1"/>
</dbReference>
<keyword evidence="12" id="KW-0460">Magnesium</keyword>
<dbReference type="PANTHER" id="PTHR11845">
    <property type="entry name" value="5'-DEOXYNUCLEOTIDASE HDDC2"/>
    <property type="match status" value="1"/>
</dbReference>
<comment type="function">
    <text evidence="5">Catalyzes the dephosphorylation of the nucleoside 5'-monophosphates deoxyadenosine monophosphate (dAMP), deoxycytidine monophosphate (dCMP), deoxyguanosine monophosphate (dGMP) and deoxythymidine monophosphate (dTMP).</text>
</comment>
<keyword evidence="11" id="KW-0378">Hydrolase</keyword>
<evidence type="ECO:0000256" key="2">
    <source>
        <dbReference type="ARBA" id="ARBA00001936"/>
    </source>
</evidence>
<dbReference type="GO" id="GO:0046872">
    <property type="term" value="F:metal ion binding"/>
    <property type="evidence" value="ECO:0007669"/>
    <property type="project" value="UniProtKB-KW"/>
</dbReference>
<feature type="domain" description="HD/PDEase" evidence="14">
    <location>
        <begin position="64"/>
        <end position="179"/>
    </location>
</feature>
<comment type="similarity">
    <text evidence="6">Belongs to the HDDC2 family.</text>
</comment>
<dbReference type="GO" id="GO:0009159">
    <property type="term" value="P:deoxyribonucleoside monophosphate catabolic process"/>
    <property type="evidence" value="ECO:0007669"/>
    <property type="project" value="UniProtKB-ARBA"/>
</dbReference>
<dbReference type="Pfam" id="PF13023">
    <property type="entry name" value="HD_3"/>
    <property type="match status" value="1"/>
</dbReference>
<protein>
    <recommendedName>
        <fullName evidence="9">5'-deoxynucleotidase HDDC2</fullName>
        <ecNumber evidence="8">3.1.3.89</ecNumber>
    </recommendedName>
    <alternativeName>
        <fullName evidence="13">HD domain-containing protein 2</fullName>
    </alternativeName>
</protein>
<evidence type="ECO:0000256" key="6">
    <source>
        <dbReference type="ARBA" id="ARBA00009999"/>
    </source>
</evidence>
<evidence type="ECO:0000256" key="7">
    <source>
        <dbReference type="ARBA" id="ARBA00011738"/>
    </source>
</evidence>
<dbReference type="SUPFAM" id="SSF109604">
    <property type="entry name" value="HD-domain/PDEase-like"/>
    <property type="match status" value="1"/>
</dbReference>
<organism evidence="15 16">
    <name type="scientific">Trichinella nelsoni</name>
    <dbReference type="NCBI Taxonomy" id="6336"/>
    <lineage>
        <taxon>Eukaryota</taxon>
        <taxon>Metazoa</taxon>
        <taxon>Ecdysozoa</taxon>
        <taxon>Nematoda</taxon>
        <taxon>Enoplea</taxon>
        <taxon>Dorylaimia</taxon>
        <taxon>Trichinellida</taxon>
        <taxon>Trichinellidae</taxon>
        <taxon>Trichinella</taxon>
    </lineage>
</organism>
<name>A0A0V0RKM8_9BILA</name>
<evidence type="ECO:0000256" key="9">
    <source>
        <dbReference type="ARBA" id="ARBA00015933"/>
    </source>
</evidence>
<comment type="cofactor">
    <cofactor evidence="2">
        <name>Mn(2+)</name>
        <dbReference type="ChEBI" id="CHEBI:29035"/>
    </cofactor>
</comment>
<comment type="cofactor">
    <cofactor evidence="3">
        <name>Co(2+)</name>
        <dbReference type="ChEBI" id="CHEBI:48828"/>
    </cofactor>
</comment>
<dbReference type="OrthoDB" id="10254258at2759"/>
<reference evidence="15 16" key="1">
    <citation type="submission" date="2015-01" db="EMBL/GenBank/DDBJ databases">
        <title>Evolution of Trichinella species and genotypes.</title>
        <authorList>
            <person name="Korhonen P.K."/>
            <person name="Edoardo P."/>
            <person name="Giuseppe L.R."/>
            <person name="Gasser R.B."/>
        </authorList>
    </citation>
    <scope>NUCLEOTIDE SEQUENCE [LARGE SCALE GENOMIC DNA]</scope>
    <source>
        <strain evidence="15">ISS37</strain>
    </source>
</reference>
<evidence type="ECO:0000256" key="5">
    <source>
        <dbReference type="ARBA" id="ARBA00004074"/>
    </source>
</evidence>
<dbReference type="PANTHER" id="PTHR11845:SF13">
    <property type="entry name" value="5'-DEOXYNUCLEOTIDASE HDDC2"/>
    <property type="match status" value="1"/>
</dbReference>
<dbReference type="AlphaFoldDB" id="A0A0V0RKM8"/>
<dbReference type="InterPro" id="IPR006674">
    <property type="entry name" value="HD_domain"/>
</dbReference>
<dbReference type="InterPro" id="IPR039356">
    <property type="entry name" value="YfbR/HDDC2"/>
</dbReference>
<evidence type="ECO:0000256" key="12">
    <source>
        <dbReference type="ARBA" id="ARBA00022842"/>
    </source>
</evidence>
<comment type="subunit">
    <text evidence="7">Homodimer.</text>
</comment>
<comment type="catalytic activity">
    <reaction evidence="1">
        <text>a 2'-deoxyribonucleoside 5'-phosphate + H2O = a 2'-deoxyribonucleoside + phosphate</text>
        <dbReference type="Rhea" id="RHEA:36167"/>
        <dbReference type="ChEBI" id="CHEBI:15377"/>
        <dbReference type="ChEBI" id="CHEBI:18274"/>
        <dbReference type="ChEBI" id="CHEBI:43474"/>
        <dbReference type="ChEBI" id="CHEBI:65317"/>
        <dbReference type="EC" id="3.1.3.89"/>
    </reaction>
</comment>
<dbReference type="STRING" id="6336.A0A0V0RKM8"/>
<evidence type="ECO:0000256" key="1">
    <source>
        <dbReference type="ARBA" id="ARBA00001638"/>
    </source>
</evidence>
<evidence type="ECO:0000256" key="8">
    <source>
        <dbReference type="ARBA" id="ARBA00012964"/>
    </source>
</evidence>
<sequence>MIDNNFSFPEINVSVASGDICTWTRKIYDINSDMGMEDVVEFCKLVGHLKHLPRTGWLYKGIENPETVAAHMYRMAVLTFFLQHEDLDTSRCMKMALVHDLGESIIGDITPFDNISAEEKQKKEEDAMKKIASLLPAGRGEEVLQLFQEYEEGKTAVAKFVKDLDKFDMIMQAFEYEMSTSRQGQLEEFFHSSTFRTETIAEWASRVKALRNENCSNVPKPSSNSTS</sequence>
<evidence type="ECO:0000313" key="15">
    <source>
        <dbReference type="EMBL" id="KRX14906.1"/>
    </source>
</evidence>
<dbReference type="InterPro" id="IPR003607">
    <property type="entry name" value="HD/PDEase_dom"/>
</dbReference>
<accession>A0A0V0RKM8</accession>
<comment type="caution">
    <text evidence="15">The sequence shown here is derived from an EMBL/GenBank/DDBJ whole genome shotgun (WGS) entry which is preliminary data.</text>
</comment>
<dbReference type="Gene3D" id="1.10.3210.10">
    <property type="entry name" value="Hypothetical protein af1432"/>
    <property type="match status" value="1"/>
</dbReference>
<evidence type="ECO:0000256" key="3">
    <source>
        <dbReference type="ARBA" id="ARBA00001941"/>
    </source>
</evidence>
<evidence type="ECO:0000313" key="16">
    <source>
        <dbReference type="Proteomes" id="UP000054630"/>
    </source>
</evidence>
<dbReference type="GO" id="GO:0005737">
    <property type="term" value="C:cytoplasm"/>
    <property type="evidence" value="ECO:0007669"/>
    <property type="project" value="TreeGrafter"/>
</dbReference>
<evidence type="ECO:0000259" key="14">
    <source>
        <dbReference type="SMART" id="SM00471"/>
    </source>
</evidence>
<keyword evidence="10" id="KW-0479">Metal-binding</keyword>